<protein>
    <recommendedName>
        <fullName evidence="3">Glycosyl hydrolase</fullName>
    </recommendedName>
</protein>
<evidence type="ECO:0000313" key="1">
    <source>
        <dbReference type="EMBL" id="MFC4528099.1"/>
    </source>
</evidence>
<dbReference type="InterPro" id="IPR017853">
    <property type="entry name" value="GH"/>
</dbReference>
<dbReference type="PANTHER" id="PTHR42976:SF1">
    <property type="entry name" value="GH18 DOMAIN-CONTAINING PROTEIN-RELATED"/>
    <property type="match status" value="1"/>
</dbReference>
<gene>
    <name evidence="1" type="ORF">ACFO5W_15765</name>
</gene>
<accession>A0ABV9C4U0</accession>
<dbReference type="Gene3D" id="3.20.20.80">
    <property type="entry name" value="Glycosidases"/>
    <property type="match status" value="1"/>
</dbReference>
<organism evidence="1 2">
    <name type="scientific">Dyella halodurans</name>
    <dbReference type="NCBI Taxonomy" id="1920171"/>
    <lineage>
        <taxon>Bacteria</taxon>
        <taxon>Pseudomonadati</taxon>
        <taxon>Pseudomonadota</taxon>
        <taxon>Gammaproteobacteria</taxon>
        <taxon>Lysobacterales</taxon>
        <taxon>Rhodanobacteraceae</taxon>
        <taxon>Dyella</taxon>
    </lineage>
</organism>
<dbReference type="InterPro" id="IPR052750">
    <property type="entry name" value="GH18_Chitinase"/>
</dbReference>
<dbReference type="PANTHER" id="PTHR42976">
    <property type="entry name" value="BIFUNCTIONAL CHITINASE/LYSOZYME-RELATED"/>
    <property type="match status" value="1"/>
</dbReference>
<reference evidence="2" key="1">
    <citation type="journal article" date="2019" name="Int. J. Syst. Evol. Microbiol.">
        <title>The Global Catalogue of Microorganisms (GCM) 10K type strain sequencing project: providing services to taxonomists for standard genome sequencing and annotation.</title>
        <authorList>
            <consortium name="The Broad Institute Genomics Platform"/>
            <consortium name="The Broad Institute Genome Sequencing Center for Infectious Disease"/>
            <person name="Wu L."/>
            <person name="Ma J."/>
        </authorList>
    </citation>
    <scope>NUCLEOTIDE SEQUENCE [LARGE SCALE GENOMIC DNA]</scope>
    <source>
        <strain evidence="2">CCM 4481</strain>
    </source>
</reference>
<sequence>MLAKTKNVLERSLLAIVVCTACITGAVPSQAKAATAPASLLFSPYKDITVDMNWRTNTLQTAASGTSLPLVGSGSFFATQEPHLGAVTLSFATGACGSESWAGLAAAAFTSANIGALSTAGLNYVISTGGAGGIFTCATPGAFASFIASYYTPQMVGVDFDIESSQTQAEIQQLVADVAAVQTQYPNLRFSFTLATLAASDGSHAGINLLGQEVVQAIQASSPAITNYTINLMAMDYGKASTASCVIVGSVCAMGQSAVQAVENLEYTYGVPASHIEVTPMIGQNNTSGEITTLGDVDTVTSYAIANGLAGLHYWSLDRDTPCAKKGSVSSSCNSVSGSTPLQYTNEFLLDLGR</sequence>
<dbReference type="EMBL" id="JBHSGA010000018">
    <property type="protein sequence ID" value="MFC4528099.1"/>
    <property type="molecule type" value="Genomic_DNA"/>
</dbReference>
<proteinExistence type="predicted"/>
<evidence type="ECO:0008006" key="3">
    <source>
        <dbReference type="Google" id="ProtNLM"/>
    </source>
</evidence>
<name>A0ABV9C4U0_9GAMM</name>
<keyword evidence="2" id="KW-1185">Reference proteome</keyword>
<dbReference type="RefSeq" id="WP_266148568.1">
    <property type="nucleotide sequence ID" value="NZ_CP064028.1"/>
</dbReference>
<dbReference type="Proteomes" id="UP001595961">
    <property type="component" value="Unassembled WGS sequence"/>
</dbReference>
<comment type="caution">
    <text evidence="1">The sequence shown here is derived from an EMBL/GenBank/DDBJ whole genome shotgun (WGS) entry which is preliminary data.</text>
</comment>
<evidence type="ECO:0000313" key="2">
    <source>
        <dbReference type="Proteomes" id="UP001595961"/>
    </source>
</evidence>
<dbReference type="SUPFAM" id="SSF51445">
    <property type="entry name" value="(Trans)glycosidases"/>
    <property type="match status" value="1"/>
</dbReference>